<dbReference type="RefSeq" id="WP_069698486.1">
    <property type="nucleotide sequence ID" value="NZ_MIEK01000020.1"/>
</dbReference>
<comment type="caution">
    <text evidence="2">The sequence shown here is derived from an EMBL/GenBank/DDBJ whole genome shotgun (WGS) entry which is preliminary data.</text>
</comment>
<evidence type="ECO:0000256" key="1">
    <source>
        <dbReference type="SAM" id="MobiDB-lite"/>
    </source>
</evidence>
<protein>
    <recommendedName>
        <fullName evidence="4">Ricin B lectin domain-containing protein</fullName>
    </recommendedName>
</protein>
<reference evidence="2 3" key="1">
    <citation type="submission" date="2016-09" db="EMBL/GenBank/DDBJ databases">
        <authorList>
            <person name="Capua I."/>
            <person name="De Benedictis P."/>
            <person name="Joannis T."/>
            <person name="Lombin L.H."/>
            <person name="Cattoli G."/>
        </authorList>
    </citation>
    <scope>NUCLEOTIDE SEQUENCE [LARGE SCALE GENOMIC DNA]</scope>
    <source>
        <strain evidence="2 3">LMG 25899</strain>
    </source>
</reference>
<evidence type="ECO:0000313" key="2">
    <source>
        <dbReference type="EMBL" id="OEH82570.1"/>
    </source>
</evidence>
<gene>
    <name evidence="2" type="ORF">BCR26_13040</name>
</gene>
<dbReference type="Proteomes" id="UP000095256">
    <property type="component" value="Unassembled WGS sequence"/>
</dbReference>
<feature type="region of interest" description="Disordered" evidence="1">
    <location>
        <begin position="38"/>
        <end position="59"/>
    </location>
</feature>
<dbReference type="CDD" id="cd00161">
    <property type="entry name" value="beta-trefoil_Ricin-like"/>
    <property type="match status" value="2"/>
</dbReference>
<evidence type="ECO:0000313" key="3">
    <source>
        <dbReference type="Proteomes" id="UP000095256"/>
    </source>
</evidence>
<dbReference type="SUPFAM" id="SSF50370">
    <property type="entry name" value="Ricin B-like lectins"/>
    <property type="match status" value="1"/>
</dbReference>
<dbReference type="InterPro" id="IPR035992">
    <property type="entry name" value="Ricin_B-like_lectins"/>
</dbReference>
<dbReference type="Gene3D" id="2.80.10.50">
    <property type="match status" value="1"/>
</dbReference>
<dbReference type="AlphaFoldDB" id="A0A1E5KXG5"/>
<keyword evidence="3" id="KW-1185">Reference proteome</keyword>
<dbReference type="EMBL" id="MIEK01000020">
    <property type="protein sequence ID" value="OEH82570.1"/>
    <property type="molecule type" value="Genomic_DNA"/>
</dbReference>
<dbReference type="STRING" id="762845.BCR26_13040"/>
<sequence>MLVNLLGFSIYICQATPVVLANHSEMNQYTQNEAKMSNEEITNTEGKNNLETTSTTQEGRLVESDPINEENSSKKINLKTTKANEINNNFYILKPVLTKANHLVADVNMNTKKLILYGQHGLGNQLFGVEWRPESEGYILFLSKNKQNLLKPEGNSAGSKITIETQVTPVNNLSRFSEDYLWDIVAIGENYVFLNKKNKLALTVLDASSGAELTLQKQTNETNQQIKLEQLNGYYSIKSVGRSTTTKSSVFDIQGGVGVDKDIIAYQDYGSLNQKWFILYSTDIDGYVIGNAKDKTILISSEQGEGKSPISKYFNPLEKVASKFRHVFSAIVGEEGSYSIFAGKFHIAAASDTNQLTYSESSRNYMGRWNLISQGAILPPNLLDFKLNKQEETPLYYVGETIDFSARVETSDFKNVAAFVRTDSGTYDVIGENMPVVDNKVLITKKVSTLEMTEGEHFIEVLAKGDGLFISNALAAKVKIAYPTPTAEPVSQKVFRYREIKDLKATDFVKGPHDEMGNPIEAKIVSIDTSTIGNKVAVISLKNQYKETLINVPVEIIKEPAKLQVNFVNEIEELLPGYSLTIDGFVGDPIDLTKEKKVIEQLENIRTAGYEIASKPENEANVAIGSPTVTVRYKLQGLISLSSTPTKLDFGTLTYEAKNKRIERPSFDKELIVTDTRADASKGFRMSAVLTKALTDEKGNQLVDALTYSYQGKEKLIGEQEQIVYVNTKGVAGSFAITDSWGSNQADDGLKLEIKGTTMLYPGSYQGIITWKLMADEPQ</sequence>
<accession>A0A1E5KXG5</accession>
<organism evidence="2 3">
    <name type="scientific">Enterococcus rivorum</name>
    <dbReference type="NCBI Taxonomy" id="762845"/>
    <lineage>
        <taxon>Bacteria</taxon>
        <taxon>Bacillati</taxon>
        <taxon>Bacillota</taxon>
        <taxon>Bacilli</taxon>
        <taxon>Lactobacillales</taxon>
        <taxon>Enterococcaceae</taxon>
        <taxon>Enterococcus</taxon>
    </lineage>
</organism>
<evidence type="ECO:0008006" key="4">
    <source>
        <dbReference type="Google" id="ProtNLM"/>
    </source>
</evidence>
<name>A0A1E5KXG5_9ENTE</name>
<feature type="compositionally biased region" description="Polar residues" evidence="1">
    <location>
        <begin position="38"/>
        <end position="58"/>
    </location>
</feature>
<proteinExistence type="predicted"/>